<dbReference type="OrthoDB" id="111691at2"/>
<keyword evidence="1" id="KW-1133">Transmembrane helix</keyword>
<accession>A0A1S1Z1T5</accession>
<dbReference type="STRING" id="915059.NH26_13200"/>
<dbReference type="AlphaFoldDB" id="A0A1S1Z1T5"/>
<evidence type="ECO:0000313" key="3">
    <source>
        <dbReference type="Proteomes" id="UP000179797"/>
    </source>
</evidence>
<keyword evidence="1" id="KW-0812">Transmembrane</keyword>
<evidence type="ECO:0008006" key="4">
    <source>
        <dbReference type="Google" id="ProtNLM"/>
    </source>
</evidence>
<gene>
    <name evidence="2" type="ORF">NH26_13200</name>
</gene>
<keyword evidence="3" id="KW-1185">Reference proteome</keyword>
<feature type="transmembrane region" description="Helical" evidence="1">
    <location>
        <begin position="12"/>
        <end position="38"/>
    </location>
</feature>
<feature type="transmembrane region" description="Helical" evidence="1">
    <location>
        <begin position="207"/>
        <end position="227"/>
    </location>
</feature>
<comment type="caution">
    <text evidence="2">The sequence shown here is derived from an EMBL/GenBank/DDBJ whole genome shotgun (WGS) entry which is preliminary data.</text>
</comment>
<organism evidence="2 3">
    <name type="scientific">Flammeovirga pacifica</name>
    <dbReference type="NCBI Taxonomy" id="915059"/>
    <lineage>
        <taxon>Bacteria</taxon>
        <taxon>Pseudomonadati</taxon>
        <taxon>Bacteroidota</taxon>
        <taxon>Cytophagia</taxon>
        <taxon>Cytophagales</taxon>
        <taxon>Flammeovirgaceae</taxon>
        <taxon>Flammeovirga</taxon>
    </lineage>
</organism>
<dbReference type="RefSeq" id="WP_044225591.1">
    <property type="nucleotide sequence ID" value="NZ_JRYR02000001.1"/>
</dbReference>
<dbReference type="EMBL" id="JRYR02000001">
    <property type="protein sequence ID" value="OHX67230.1"/>
    <property type="molecule type" value="Genomic_DNA"/>
</dbReference>
<feature type="transmembrane region" description="Helical" evidence="1">
    <location>
        <begin position="356"/>
        <end position="377"/>
    </location>
</feature>
<dbReference type="PANTHER" id="PTHR34219">
    <property type="entry name" value="IRON-REGULATED INNER MEMBRANE PROTEIN-RELATED"/>
    <property type="match status" value="1"/>
</dbReference>
<reference evidence="2 3" key="1">
    <citation type="journal article" date="2012" name="Int. J. Syst. Evol. Microbiol.">
        <title>Flammeovirga pacifica sp. nov., isolated from deep-sea sediment.</title>
        <authorList>
            <person name="Xu H."/>
            <person name="Fu Y."/>
            <person name="Yang N."/>
            <person name="Ding Z."/>
            <person name="Lai Q."/>
            <person name="Zeng R."/>
        </authorList>
    </citation>
    <scope>NUCLEOTIDE SEQUENCE [LARGE SCALE GENOMIC DNA]</scope>
    <source>
        <strain evidence="3">DSM 24597 / LMG 26175 / WPAGA1</strain>
    </source>
</reference>
<evidence type="ECO:0000313" key="2">
    <source>
        <dbReference type="EMBL" id="OHX67230.1"/>
    </source>
</evidence>
<dbReference type="InterPro" id="IPR005625">
    <property type="entry name" value="PepSY-ass_TM"/>
</dbReference>
<dbReference type="Pfam" id="PF03929">
    <property type="entry name" value="PepSY_TM"/>
    <property type="match status" value="1"/>
</dbReference>
<proteinExistence type="predicted"/>
<dbReference type="PANTHER" id="PTHR34219:SF3">
    <property type="entry name" value="BLL7967 PROTEIN"/>
    <property type="match status" value="1"/>
</dbReference>
<keyword evidence="1" id="KW-0472">Membrane</keyword>
<sequence length="397" mass="45377">MKKGYTFKQLCADLHLWLGVATSIVLVIVCFTGTVYTYEAEIKAYYDRHVSSIENNDGDKKSVDQLVKTFSEDKKVFSINIPADEEKAYVINMATPEEIKEAQNSKKKRRGIGKYYYVDQYNAEVLGTPNEKVKKVMMGFMMVHRHLGLGWDIGRPIVGWSTIIFIFISLTGFVLWLPKKVKQLKAGLTFKKNAGWKRINYDLHNVLGFYSLILLLMMGITGPFWSFDWYRTGLNKALTGQDKFSRGERPKVDSAILNQPKSVTYQEILDKANSYLDYKGDVSMSLPSKKSPYVAIRKTNKASFFSLQYTDQVYYNAQNGELIKAELFKDKPLGKQLMSLVKAIHLGYVFNGFSKLLYFISCLIATTLPITGLIIWINKLKKKRQKKNKQKGAIMSV</sequence>
<name>A0A1S1Z1T5_FLAPC</name>
<feature type="transmembrane region" description="Helical" evidence="1">
    <location>
        <begin position="157"/>
        <end position="177"/>
    </location>
</feature>
<evidence type="ECO:0000256" key="1">
    <source>
        <dbReference type="SAM" id="Phobius"/>
    </source>
</evidence>
<protein>
    <recommendedName>
        <fullName evidence="4">Sulfite reductase</fullName>
    </recommendedName>
</protein>
<dbReference type="Proteomes" id="UP000179797">
    <property type="component" value="Unassembled WGS sequence"/>
</dbReference>